<gene>
    <name evidence="1" type="ORF">DYB32_008208</name>
</gene>
<protein>
    <submittedName>
        <fullName evidence="1">Uncharacterized protein</fullName>
    </submittedName>
</protein>
<dbReference type="Proteomes" id="UP000285060">
    <property type="component" value="Unassembled WGS sequence"/>
</dbReference>
<reference evidence="1 2" key="1">
    <citation type="submission" date="2018-08" db="EMBL/GenBank/DDBJ databases">
        <title>Aphanomyces genome sequencing and annotation.</title>
        <authorList>
            <person name="Minardi D."/>
            <person name="Oidtmann B."/>
            <person name="Van Der Giezen M."/>
            <person name="Studholme D.J."/>
        </authorList>
    </citation>
    <scope>NUCLEOTIDE SEQUENCE [LARGE SCALE GENOMIC DNA]</scope>
    <source>
        <strain evidence="1 2">NJM0002</strain>
    </source>
</reference>
<feature type="non-terminal residue" evidence="1">
    <location>
        <position position="1"/>
    </location>
</feature>
<organism evidence="1 2">
    <name type="scientific">Aphanomyces invadans</name>
    <dbReference type="NCBI Taxonomy" id="157072"/>
    <lineage>
        <taxon>Eukaryota</taxon>
        <taxon>Sar</taxon>
        <taxon>Stramenopiles</taxon>
        <taxon>Oomycota</taxon>
        <taxon>Saprolegniomycetes</taxon>
        <taxon>Saprolegniales</taxon>
        <taxon>Verrucalvaceae</taxon>
        <taxon>Aphanomyces</taxon>
    </lineage>
</organism>
<name>A0A418ALY8_9STRA</name>
<sequence>IAEAVGMVSGLGLVGCKDAADREYTEEIVGTPLIADPLAKYPRVYKLRLCTKALKVSHSLSALIWIRRQRQEYARVKRKIMPASATGRFLAAILGAAQTEAVIKLMHSRATKHVGHAPAKPQYLGHGFSRR</sequence>
<evidence type="ECO:0000313" key="2">
    <source>
        <dbReference type="Proteomes" id="UP000285060"/>
    </source>
</evidence>
<dbReference type="EMBL" id="QUSY01001247">
    <property type="protein sequence ID" value="RHY25594.1"/>
    <property type="molecule type" value="Genomic_DNA"/>
</dbReference>
<keyword evidence="2" id="KW-1185">Reference proteome</keyword>
<proteinExistence type="predicted"/>
<accession>A0A418ALY8</accession>
<dbReference type="VEuPathDB" id="FungiDB:H310_09393"/>
<evidence type="ECO:0000313" key="1">
    <source>
        <dbReference type="EMBL" id="RHY25594.1"/>
    </source>
</evidence>
<dbReference type="AlphaFoldDB" id="A0A418ALY8"/>
<comment type="caution">
    <text evidence="1">The sequence shown here is derived from an EMBL/GenBank/DDBJ whole genome shotgun (WGS) entry which is preliminary data.</text>
</comment>